<feature type="compositionally biased region" description="Basic residues" evidence="1">
    <location>
        <begin position="53"/>
        <end position="65"/>
    </location>
</feature>
<comment type="caution">
    <text evidence="2">The sequence shown here is derived from an EMBL/GenBank/DDBJ whole genome shotgun (WGS) entry which is preliminary data.</text>
</comment>
<dbReference type="AlphaFoldDB" id="A0A9P4YPE7"/>
<dbReference type="EMBL" id="JAANYQ010000022">
    <property type="protein sequence ID" value="KAF4119620.1"/>
    <property type="molecule type" value="Genomic_DNA"/>
</dbReference>
<gene>
    <name evidence="2" type="ORF">GMORB2_4529</name>
</gene>
<name>A0A9P4YPE7_9HYPO</name>
<evidence type="ECO:0000256" key="1">
    <source>
        <dbReference type="SAM" id="MobiDB-lite"/>
    </source>
</evidence>
<feature type="region of interest" description="Disordered" evidence="1">
    <location>
        <begin position="30"/>
        <end position="74"/>
    </location>
</feature>
<dbReference type="GeneID" id="55970757"/>
<keyword evidence="3" id="KW-1185">Reference proteome</keyword>
<reference evidence="2" key="1">
    <citation type="submission" date="2020-03" db="EMBL/GenBank/DDBJ databases">
        <title>Site-based positive gene gene selection in Geosmithia morbida across the United States reveals a broad range of putative effectors and factors for local host and environmental adapation.</title>
        <authorList>
            <person name="Onufrak A."/>
            <person name="Murdoch R.W."/>
            <person name="Gazis R."/>
            <person name="Huff M."/>
            <person name="Staton M."/>
            <person name="Klingeman W."/>
            <person name="Hadziabdic D."/>
        </authorList>
    </citation>
    <scope>NUCLEOTIDE SEQUENCE</scope>
    <source>
        <strain evidence="2">1262</strain>
    </source>
</reference>
<dbReference type="Proteomes" id="UP000749293">
    <property type="component" value="Unassembled WGS sequence"/>
</dbReference>
<feature type="region of interest" description="Disordered" evidence="1">
    <location>
        <begin position="96"/>
        <end position="132"/>
    </location>
</feature>
<protein>
    <submittedName>
        <fullName evidence="2">Uncharacterized protein</fullName>
    </submittedName>
</protein>
<evidence type="ECO:0000313" key="3">
    <source>
        <dbReference type="Proteomes" id="UP000749293"/>
    </source>
</evidence>
<organism evidence="2 3">
    <name type="scientific">Geosmithia morbida</name>
    <dbReference type="NCBI Taxonomy" id="1094350"/>
    <lineage>
        <taxon>Eukaryota</taxon>
        <taxon>Fungi</taxon>
        <taxon>Dikarya</taxon>
        <taxon>Ascomycota</taxon>
        <taxon>Pezizomycotina</taxon>
        <taxon>Sordariomycetes</taxon>
        <taxon>Hypocreomycetidae</taxon>
        <taxon>Hypocreales</taxon>
        <taxon>Bionectriaceae</taxon>
        <taxon>Geosmithia</taxon>
    </lineage>
</organism>
<dbReference type="RefSeq" id="XP_035318272.1">
    <property type="nucleotide sequence ID" value="XM_035466503.1"/>
</dbReference>
<proteinExistence type="predicted"/>
<feature type="compositionally biased region" description="Polar residues" evidence="1">
    <location>
        <begin position="103"/>
        <end position="123"/>
    </location>
</feature>
<sequence length="200" mass="21925">MTAIERPAKSIIRRFYDKTLPDPQRVTFRNAAIGLSETPDDEVRVEDDGPPPSKKRSPSKSRSPVKKVSPDRWGVLVREKDLTETNCFVGPVEKSSALHSRLRGSTTPRPKPDNTASSANPPRTGSPGPAVKGDTVVAMVLCQTYHYMIHSGLLCSCVASGGALIFLHVSTEEPEVLFYFPVLFHQDQGRPRQSDQTAVA</sequence>
<evidence type="ECO:0000313" key="2">
    <source>
        <dbReference type="EMBL" id="KAF4119620.1"/>
    </source>
</evidence>
<accession>A0A9P4YPE7</accession>
<feature type="compositionally biased region" description="Acidic residues" evidence="1">
    <location>
        <begin position="38"/>
        <end position="49"/>
    </location>
</feature>